<dbReference type="GO" id="GO:0005524">
    <property type="term" value="F:ATP binding"/>
    <property type="evidence" value="ECO:0007669"/>
    <property type="project" value="InterPro"/>
</dbReference>
<dbReference type="InterPro" id="IPR045028">
    <property type="entry name" value="DinG/Rad3-like"/>
</dbReference>
<reference evidence="3" key="2">
    <citation type="journal article" date="2016" name="Sci. Rep.">
        <title>Dictyocaulus viviparus genome, variome and transcriptome elucidate lungworm biology and support future intervention.</title>
        <authorList>
            <person name="McNulty S.N."/>
            <person name="Strube C."/>
            <person name="Rosa B.A."/>
            <person name="Martin J.C."/>
            <person name="Tyagi R."/>
            <person name="Choi Y.J."/>
            <person name="Wang Q."/>
            <person name="Hallsworth Pepin K."/>
            <person name="Zhang X."/>
            <person name="Ozersky P."/>
            <person name="Wilson R.K."/>
            <person name="Sternberg P.W."/>
            <person name="Gasser R.B."/>
            <person name="Mitreva M."/>
        </authorList>
    </citation>
    <scope>NUCLEOTIDE SEQUENCE [LARGE SCALE GENOMIC DNA]</scope>
    <source>
        <strain evidence="3">HannoverDv2000</strain>
    </source>
</reference>
<dbReference type="GO" id="GO:1904430">
    <property type="term" value="P:negative regulation of t-circle formation"/>
    <property type="evidence" value="ECO:0007669"/>
    <property type="project" value="TreeGrafter"/>
</dbReference>
<feature type="domain" description="ATP-dependent helicase C-terminal" evidence="1">
    <location>
        <begin position="17"/>
        <end position="75"/>
    </location>
</feature>
<evidence type="ECO:0000259" key="1">
    <source>
        <dbReference type="Pfam" id="PF13307"/>
    </source>
</evidence>
<dbReference type="Pfam" id="PF13307">
    <property type="entry name" value="Helicase_C_2"/>
    <property type="match status" value="1"/>
</dbReference>
<dbReference type="GO" id="GO:0016818">
    <property type="term" value="F:hydrolase activity, acting on acid anhydrides, in phosphorus-containing anhydrides"/>
    <property type="evidence" value="ECO:0007669"/>
    <property type="project" value="InterPro"/>
</dbReference>
<dbReference type="GO" id="GO:0090657">
    <property type="term" value="P:telomeric loop disassembly"/>
    <property type="evidence" value="ECO:0007669"/>
    <property type="project" value="TreeGrafter"/>
</dbReference>
<dbReference type="OrthoDB" id="19182at2759"/>
<reference evidence="2 3" key="1">
    <citation type="submission" date="2013-11" db="EMBL/GenBank/DDBJ databases">
        <title>Draft genome of the bovine lungworm Dictyocaulus viviparus.</title>
        <authorList>
            <person name="Mitreva M."/>
        </authorList>
    </citation>
    <scope>NUCLEOTIDE SEQUENCE [LARGE SCALE GENOMIC DNA]</scope>
    <source>
        <strain evidence="2 3">HannoverDv2000</strain>
    </source>
</reference>
<dbReference type="EMBL" id="KN717145">
    <property type="protein sequence ID" value="KJH40522.1"/>
    <property type="molecule type" value="Genomic_DNA"/>
</dbReference>
<dbReference type="STRING" id="29172.A0A0D8X9S6"/>
<dbReference type="GO" id="GO:0003676">
    <property type="term" value="F:nucleic acid binding"/>
    <property type="evidence" value="ECO:0007669"/>
    <property type="project" value="InterPro"/>
</dbReference>
<gene>
    <name evidence="2" type="ORF">DICVIV_13520</name>
</gene>
<dbReference type="GO" id="GO:0045910">
    <property type="term" value="P:negative regulation of DNA recombination"/>
    <property type="evidence" value="ECO:0007669"/>
    <property type="project" value="TreeGrafter"/>
</dbReference>
<dbReference type="PANTHER" id="PTHR11472">
    <property type="entry name" value="DNA REPAIR DEAD HELICASE RAD3/XP-D SUBFAMILY MEMBER"/>
    <property type="match status" value="1"/>
</dbReference>
<dbReference type="GO" id="GO:0003678">
    <property type="term" value="F:DNA helicase activity"/>
    <property type="evidence" value="ECO:0007669"/>
    <property type="project" value="TreeGrafter"/>
</dbReference>
<sequence>MDARICLKRLYLNDIKAEEKKSQSADEWYVTEGYRAVNQALGRVLRHAKDFGVVALLDERFAKISKEYFPAWIRTSIKVFDKRFELLSSVSKFFDRRKGEIMPLASNGLIAKEREIPDTVKRRLSSTTTNYYEKENCLDYNLYLRPPCSLEHLTKNISAKNEYSEVTSILSICGDEISTECTSSSSMTGADNTVDFEVASTSEFNAQPLRKKLKLTRGTVDKLQVSTKRQPAFDIQSIPSGFDKVLQMTVKQYFNVLTSIGKKEKVAAFVMKFAKKQQTFDELLISLENELLPDYPEAFLDDILLLCFLFMLNVIEDEICLLGTYCILDNNDDKRRILQRSLSLRLEL</sequence>
<keyword evidence="3" id="KW-1185">Reference proteome</keyword>
<evidence type="ECO:0000313" key="2">
    <source>
        <dbReference type="EMBL" id="KJH40522.1"/>
    </source>
</evidence>
<proteinExistence type="predicted"/>
<accession>A0A0D8X9S6</accession>
<name>A0A0D8X9S6_DICVI</name>
<dbReference type="Proteomes" id="UP000053766">
    <property type="component" value="Unassembled WGS sequence"/>
</dbReference>
<evidence type="ECO:0000313" key="3">
    <source>
        <dbReference type="Proteomes" id="UP000053766"/>
    </source>
</evidence>
<dbReference type="InterPro" id="IPR006555">
    <property type="entry name" value="ATP-dep_Helicase_C"/>
</dbReference>
<dbReference type="PANTHER" id="PTHR11472:SF34">
    <property type="entry name" value="REGULATOR OF TELOMERE ELONGATION HELICASE 1"/>
    <property type="match status" value="1"/>
</dbReference>
<dbReference type="GO" id="GO:0070182">
    <property type="term" value="F:DNA polymerase binding"/>
    <property type="evidence" value="ECO:0007669"/>
    <property type="project" value="TreeGrafter"/>
</dbReference>
<dbReference type="Gene3D" id="3.40.50.300">
    <property type="entry name" value="P-loop containing nucleotide triphosphate hydrolases"/>
    <property type="match status" value="1"/>
</dbReference>
<protein>
    <recommendedName>
        <fullName evidence="1">ATP-dependent helicase C-terminal domain-containing protein</fullName>
    </recommendedName>
</protein>
<dbReference type="GO" id="GO:0005634">
    <property type="term" value="C:nucleus"/>
    <property type="evidence" value="ECO:0007669"/>
    <property type="project" value="TreeGrafter"/>
</dbReference>
<dbReference type="GO" id="GO:0010569">
    <property type="term" value="P:regulation of double-strand break repair via homologous recombination"/>
    <property type="evidence" value="ECO:0007669"/>
    <property type="project" value="TreeGrafter"/>
</dbReference>
<dbReference type="AlphaFoldDB" id="A0A0D8X9S6"/>
<organism evidence="2 3">
    <name type="scientific">Dictyocaulus viviparus</name>
    <name type="common">Bovine lungworm</name>
    <dbReference type="NCBI Taxonomy" id="29172"/>
    <lineage>
        <taxon>Eukaryota</taxon>
        <taxon>Metazoa</taxon>
        <taxon>Ecdysozoa</taxon>
        <taxon>Nematoda</taxon>
        <taxon>Chromadorea</taxon>
        <taxon>Rhabditida</taxon>
        <taxon>Rhabditina</taxon>
        <taxon>Rhabditomorpha</taxon>
        <taxon>Strongyloidea</taxon>
        <taxon>Metastrongylidae</taxon>
        <taxon>Dictyocaulus</taxon>
    </lineage>
</organism>
<dbReference type="InterPro" id="IPR027417">
    <property type="entry name" value="P-loop_NTPase"/>
</dbReference>